<feature type="non-terminal residue" evidence="1">
    <location>
        <position position="95"/>
    </location>
</feature>
<keyword evidence="2" id="KW-1185">Reference proteome</keyword>
<dbReference type="EMBL" id="JASSZA010000006">
    <property type="protein sequence ID" value="KAK2108098.1"/>
    <property type="molecule type" value="Genomic_DNA"/>
</dbReference>
<gene>
    <name evidence="1" type="ORF">P7K49_013263</name>
</gene>
<evidence type="ECO:0000313" key="2">
    <source>
        <dbReference type="Proteomes" id="UP001266305"/>
    </source>
</evidence>
<reference evidence="1 2" key="1">
    <citation type="submission" date="2023-05" db="EMBL/GenBank/DDBJ databases">
        <title>B98-5 Cell Line De Novo Hybrid Assembly: An Optical Mapping Approach.</title>
        <authorList>
            <person name="Kananen K."/>
            <person name="Auerbach J.A."/>
            <person name="Kautto E."/>
            <person name="Blachly J.S."/>
        </authorList>
    </citation>
    <scope>NUCLEOTIDE SEQUENCE [LARGE SCALE GENOMIC DNA]</scope>
    <source>
        <strain evidence="1">B95-8</strain>
        <tissue evidence="1">Cell line</tissue>
    </source>
</reference>
<comment type="caution">
    <text evidence="1">The sequence shown here is derived from an EMBL/GenBank/DDBJ whole genome shotgun (WGS) entry which is preliminary data.</text>
</comment>
<sequence>MSSQPEETPSLGGYNSFSWLHRLRTREQHLFRNKEQASLAFWRLPHPPSGTRQPPCIQTLSALVHTVPGTQSYIKGFLPQGVEDRQSTDDVTHGA</sequence>
<accession>A0ABQ9VHJ3</accession>
<organism evidence="1 2">
    <name type="scientific">Saguinus oedipus</name>
    <name type="common">Cotton-top tamarin</name>
    <name type="synonym">Oedipomidas oedipus</name>
    <dbReference type="NCBI Taxonomy" id="9490"/>
    <lineage>
        <taxon>Eukaryota</taxon>
        <taxon>Metazoa</taxon>
        <taxon>Chordata</taxon>
        <taxon>Craniata</taxon>
        <taxon>Vertebrata</taxon>
        <taxon>Euteleostomi</taxon>
        <taxon>Mammalia</taxon>
        <taxon>Eutheria</taxon>
        <taxon>Euarchontoglires</taxon>
        <taxon>Primates</taxon>
        <taxon>Haplorrhini</taxon>
        <taxon>Platyrrhini</taxon>
        <taxon>Cebidae</taxon>
        <taxon>Callitrichinae</taxon>
        <taxon>Saguinus</taxon>
    </lineage>
</organism>
<evidence type="ECO:0000313" key="1">
    <source>
        <dbReference type="EMBL" id="KAK2108098.1"/>
    </source>
</evidence>
<proteinExistence type="predicted"/>
<dbReference type="Proteomes" id="UP001266305">
    <property type="component" value="Unassembled WGS sequence"/>
</dbReference>
<protein>
    <submittedName>
        <fullName evidence="1">Uncharacterized protein</fullName>
    </submittedName>
</protein>
<name>A0ABQ9VHJ3_SAGOE</name>